<evidence type="ECO:0000256" key="4">
    <source>
        <dbReference type="ARBA" id="ARBA00022490"/>
    </source>
</evidence>
<dbReference type="InterPro" id="IPR008988">
    <property type="entry name" value="Transcriptional_repressor_C"/>
</dbReference>
<dbReference type="Pfam" id="PF02742">
    <property type="entry name" value="Fe_dep_repr_C"/>
    <property type="match status" value="1"/>
</dbReference>
<dbReference type="SMART" id="SM00529">
    <property type="entry name" value="HTH_DTXR"/>
    <property type="match status" value="1"/>
</dbReference>
<keyword evidence="8" id="KW-0238">DNA-binding</keyword>
<keyword evidence="10" id="KW-0804">Transcription</keyword>
<keyword evidence="11" id="KW-0464">Manganese</keyword>
<dbReference type="Gene3D" id="1.10.60.10">
    <property type="entry name" value="Iron dependent repressor, metal binding and dimerisation domain"/>
    <property type="match status" value="1"/>
</dbReference>
<evidence type="ECO:0000256" key="3">
    <source>
        <dbReference type="ARBA" id="ARBA00011738"/>
    </source>
</evidence>
<reference evidence="14" key="1">
    <citation type="journal article" date="2020" name="mSystems">
        <title>Genome- and Community-Level Interaction Insights into Carbon Utilization and Element Cycling Functions of Hydrothermarchaeota in Hydrothermal Sediment.</title>
        <authorList>
            <person name="Zhou Z."/>
            <person name="Liu Y."/>
            <person name="Xu W."/>
            <person name="Pan J."/>
            <person name="Luo Z.H."/>
            <person name="Li M."/>
        </authorList>
    </citation>
    <scope>NUCLEOTIDE SEQUENCE [LARGE SCALE GENOMIC DNA]</scope>
    <source>
        <strain evidence="14">SpSt-289</strain>
    </source>
</reference>
<evidence type="ECO:0000256" key="8">
    <source>
        <dbReference type="ARBA" id="ARBA00023125"/>
    </source>
</evidence>
<evidence type="ECO:0000256" key="2">
    <source>
        <dbReference type="ARBA" id="ARBA00007871"/>
    </source>
</evidence>
<evidence type="ECO:0000256" key="10">
    <source>
        <dbReference type="ARBA" id="ARBA00023163"/>
    </source>
</evidence>
<dbReference type="FunFam" id="1.10.60.10:FF:000004">
    <property type="entry name" value="DtxR family transcriptional regulator"/>
    <property type="match status" value="1"/>
</dbReference>
<keyword evidence="7" id="KW-0805">Transcription regulation</keyword>
<proteinExistence type="inferred from homology"/>
<dbReference type="SUPFAM" id="SSF46785">
    <property type="entry name" value="Winged helix' DNA-binding domain"/>
    <property type="match status" value="1"/>
</dbReference>
<evidence type="ECO:0000256" key="1">
    <source>
        <dbReference type="ARBA" id="ARBA00004496"/>
    </source>
</evidence>
<protein>
    <recommendedName>
        <fullName evidence="12">Manganese transport regulator</fullName>
    </recommendedName>
</protein>
<keyword evidence="6" id="KW-0408">Iron</keyword>
<keyword evidence="5" id="KW-0678">Repressor</keyword>
<dbReference type="GO" id="GO:0046983">
    <property type="term" value="F:protein dimerization activity"/>
    <property type="evidence" value="ECO:0007669"/>
    <property type="project" value="InterPro"/>
</dbReference>
<dbReference type="InterPro" id="IPR038157">
    <property type="entry name" value="FeoA_core_dom"/>
</dbReference>
<dbReference type="SMART" id="SM00899">
    <property type="entry name" value="FeoA"/>
    <property type="match status" value="1"/>
</dbReference>
<dbReference type="AlphaFoldDB" id="A0A7C1FSN8"/>
<comment type="subunit">
    <text evidence="3">Homodimer.</text>
</comment>
<dbReference type="InterPro" id="IPR022689">
    <property type="entry name" value="Iron_dep_repressor"/>
</dbReference>
<dbReference type="SUPFAM" id="SSF50037">
    <property type="entry name" value="C-terminal domain of transcriptional repressors"/>
    <property type="match status" value="1"/>
</dbReference>
<dbReference type="InterPro" id="IPR022687">
    <property type="entry name" value="HTH_DTXR"/>
</dbReference>
<evidence type="ECO:0000313" key="14">
    <source>
        <dbReference type="EMBL" id="HDX30591.1"/>
    </source>
</evidence>
<dbReference type="PANTHER" id="PTHR33238:SF11">
    <property type="entry name" value="TRANSCRIPTIONAL REGULATOR MNTR"/>
    <property type="match status" value="1"/>
</dbReference>
<sequence>MKKTSATQSVQDYLKHIYELTEDGSSATTGALAQRLNVKPASVTGMLRKLAGEDPPLVEYRKHQGVVLTAAGRRAALEVIRHHRLLEAWLVQSLGYSWDEVHEEAERLEHVISEEFERRIDAALGYPTRDPHGELIPAADLSMPEDESLPLSALRPGRAAVVLRVLARDLNLLRHLDSLGLTPGAQIEVIDYSPFDNNLTIRVEGKTHVLGLSITTKIFVRFDG</sequence>
<keyword evidence="9" id="KW-0010">Activator</keyword>
<dbReference type="Pfam" id="PF04023">
    <property type="entry name" value="FeoA"/>
    <property type="match status" value="1"/>
</dbReference>
<dbReference type="PANTHER" id="PTHR33238">
    <property type="entry name" value="IRON (METAL) DEPENDENT REPRESSOR, DTXR FAMILY"/>
    <property type="match status" value="1"/>
</dbReference>
<dbReference type="Pfam" id="PF01325">
    <property type="entry name" value="Fe_dep_repress"/>
    <property type="match status" value="1"/>
</dbReference>
<keyword evidence="4" id="KW-0963">Cytoplasm</keyword>
<dbReference type="InterPro" id="IPR036421">
    <property type="entry name" value="Fe_dep_repressor_sf"/>
</dbReference>
<dbReference type="EMBL" id="DSMG01000043">
    <property type="protein sequence ID" value="HDX30591.1"/>
    <property type="molecule type" value="Genomic_DNA"/>
</dbReference>
<gene>
    <name evidence="14" type="ORF">ENQ20_03760</name>
</gene>
<evidence type="ECO:0000256" key="12">
    <source>
        <dbReference type="ARBA" id="ARBA00032593"/>
    </source>
</evidence>
<dbReference type="PROSITE" id="PS50944">
    <property type="entry name" value="HTH_DTXR"/>
    <property type="match status" value="1"/>
</dbReference>
<dbReference type="GO" id="GO:0046914">
    <property type="term" value="F:transition metal ion binding"/>
    <property type="evidence" value="ECO:0007669"/>
    <property type="project" value="InterPro"/>
</dbReference>
<name>A0A7C1FSN8_9CHLR</name>
<feature type="domain" description="HTH dtxR-type" evidence="13">
    <location>
        <begin position="6"/>
        <end position="69"/>
    </location>
</feature>
<dbReference type="InterPro" id="IPR036390">
    <property type="entry name" value="WH_DNA-bd_sf"/>
</dbReference>
<dbReference type="Gene3D" id="1.10.10.10">
    <property type="entry name" value="Winged helix-like DNA-binding domain superfamily/Winged helix DNA-binding domain"/>
    <property type="match status" value="1"/>
</dbReference>
<dbReference type="SUPFAM" id="SSF47979">
    <property type="entry name" value="Iron-dependent repressor protein, dimerization domain"/>
    <property type="match status" value="1"/>
</dbReference>
<dbReference type="InterPro" id="IPR001367">
    <property type="entry name" value="Fe_dep_repressor"/>
</dbReference>
<dbReference type="InterPro" id="IPR050536">
    <property type="entry name" value="DtxR_MntR_Metal-Reg"/>
</dbReference>
<organism evidence="14">
    <name type="scientific">Caldilinea aerophila</name>
    <dbReference type="NCBI Taxonomy" id="133453"/>
    <lineage>
        <taxon>Bacteria</taxon>
        <taxon>Bacillati</taxon>
        <taxon>Chloroflexota</taxon>
        <taxon>Caldilineae</taxon>
        <taxon>Caldilineales</taxon>
        <taxon>Caldilineaceae</taxon>
        <taxon>Caldilinea</taxon>
    </lineage>
</organism>
<evidence type="ECO:0000256" key="9">
    <source>
        <dbReference type="ARBA" id="ARBA00023159"/>
    </source>
</evidence>
<evidence type="ECO:0000259" key="13">
    <source>
        <dbReference type="PROSITE" id="PS50944"/>
    </source>
</evidence>
<comment type="caution">
    <text evidence="14">The sequence shown here is derived from an EMBL/GenBank/DDBJ whole genome shotgun (WGS) entry which is preliminary data.</text>
</comment>
<dbReference type="GO" id="GO:0005737">
    <property type="term" value="C:cytoplasm"/>
    <property type="evidence" value="ECO:0007669"/>
    <property type="project" value="UniProtKB-SubCell"/>
</dbReference>
<dbReference type="Gene3D" id="2.30.30.90">
    <property type="match status" value="1"/>
</dbReference>
<evidence type="ECO:0000256" key="5">
    <source>
        <dbReference type="ARBA" id="ARBA00022491"/>
    </source>
</evidence>
<dbReference type="InterPro" id="IPR007167">
    <property type="entry name" value="Fe-transptr_FeoA-like"/>
</dbReference>
<comment type="similarity">
    <text evidence="2">Belongs to the DtxR/MntR family.</text>
</comment>
<dbReference type="InterPro" id="IPR036388">
    <property type="entry name" value="WH-like_DNA-bd_sf"/>
</dbReference>
<evidence type="ECO:0000256" key="6">
    <source>
        <dbReference type="ARBA" id="ARBA00023004"/>
    </source>
</evidence>
<evidence type="ECO:0000256" key="11">
    <source>
        <dbReference type="ARBA" id="ARBA00023211"/>
    </source>
</evidence>
<comment type="subcellular location">
    <subcellularLocation>
        <location evidence="1">Cytoplasm</location>
    </subcellularLocation>
</comment>
<dbReference type="GO" id="GO:0003700">
    <property type="term" value="F:DNA-binding transcription factor activity"/>
    <property type="evidence" value="ECO:0007669"/>
    <property type="project" value="InterPro"/>
</dbReference>
<evidence type="ECO:0000256" key="7">
    <source>
        <dbReference type="ARBA" id="ARBA00023015"/>
    </source>
</evidence>
<accession>A0A7C1FSN8</accession>
<dbReference type="GO" id="GO:0003677">
    <property type="term" value="F:DNA binding"/>
    <property type="evidence" value="ECO:0007669"/>
    <property type="project" value="UniProtKB-KW"/>
</dbReference>